<keyword evidence="1" id="KW-0547">Nucleotide-binding</keyword>
<gene>
    <name evidence="3" type="ORF">HMN09_01204500</name>
</gene>
<protein>
    <submittedName>
        <fullName evidence="3">Uncharacterized protein</fullName>
    </submittedName>
</protein>
<dbReference type="CDD" id="cd10170">
    <property type="entry name" value="ASKHA_NBD_HSP70"/>
    <property type="match status" value="1"/>
</dbReference>
<evidence type="ECO:0000313" key="4">
    <source>
        <dbReference type="Proteomes" id="UP000613580"/>
    </source>
</evidence>
<evidence type="ECO:0000256" key="2">
    <source>
        <dbReference type="ARBA" id="ARBA00022840"/>
    </source>
</evidence>
<name>A0A8H6S712_MYCCL</name>
<dbReference type="EMBL" id="JACAZE010000021">
    <property type="protein sequence ID" value="KAF7293261.1"/>
    <property type="molecule type" value="Genomic_DNA"/>
</dbReference>
<dbReference type="Pfam" id="PF00012">
    <property type="entry name" value="HSP70"/>
    <property type="match status" value="1"/>
</dbReference>
<comment type="caution">
    <text evidence="3">The sequence shown here is derived from an EMBL/GenBank/DDBJ whole genome shotgun (WGS) entry which is preliminary data.</text>
</comment>
<reference evidence="3" key="1">
    <citation type="submission" date="2020-05" db="EMBL/GenBank/DDBJ databases">
        <title>Mycena genomes resolve the evolution of fungal bioluminescence.</title>
        <authorList>
            <person name="Tsai I.J."/>
        </authorList>
    </citation>
    <scope>NUCLEOTIDE SEQUENCE</scope>
    <source>
        <strain evidence="3">110903Hualien_Pintung</strain>
    </source>
</reference>
<evidence type="ECO:0000256" key="1">
    <source>
        <dbReference type="ARBA" id="ARBA00022741"/>
    </source>
</evidence>
<dbReference type="SUPFAM" id="SSF53067">
    <property type="entry name" value="Actin-like ATPase domain"/>
    <property type="match status" value="1"/>
</dbReference>
<dbReference type="InterPro" id="IPR013126">
    <property type="entry name" value="Hsp_70_fam"/>
</dbReference>
<dbReference type="OrthoDB" id="2963168at2759"/>
<dbReference type="GO" id="GO:0140662">
    <property type="term" value="F:ATP-dependent protein folding chaperone"/>
    <property type="evidence" value="ECO:0007669"/>
    <property type="project" value="InterPro"/>
</dbReference>
<evidence type="ECO:0000313" key="3">
    <source>
        <dbReference type="EMBL" id="KAF7293261.1"/>
    </source>
</evidence>
<proteinExistence type="predicted"/>
<dbReference type="InterPro" id="IPR043129">
    <property type="entry name" value="ATPase_NBD"/>
</dbReference>
<keyword evidence="2" id="KW-0067">ATP-binding</keyword>
<dbReference type="Gene3D" id="3.90.640.10">
    <property type="entry name" value="Actin, Chain A, domain 4"/>
    <property type="match status" value="1"/>
</dbReference>
<dbReference type="PANTHER" id="PTHR14187:SF5">
    <property type="entry name" value="HEAT SHOCK 70 KDA PROTEIN 12A"/>
    <property type="match status" value="1"/>
</dbReference>
<accession>A0A8H6S712</accession>
<sequence length="436" mass="48163">MNIVLTTPNGWEHAQQQRMRDAAITAGLVDAAGGSRIRFVTEAEAAVHCVSKQLNPSVRDWLKVDTNLIICDAGGGTVDITAYRVAATKPLRLEETVASQCHLAGAVYIKSAAEAYLRDHLGGTPWSSDDAISRILDTFDRVDKKKFSGQDDDVYITLSSESTLDIDEKNIARGRLQLTRATMASFFDHSLSKTKEGILSIFQNSGKQADKIVLVGGLSESPFFHSSLQQWSRENGLSLIRPMGSIAKVVPHGALHWHIDCIVRSRVVKAHFGTNVQVRFDANNPDHFERRHQQIHDIDGHSYLAGGWESIVRKGEKISSKKEFETLFKIHLAADCTKCEMEEPIYAYRGAQPPSFIQAPTADHDGVAFELVGKVKADLWECFAEAPARFVPQTGESIKTLKFTICLLMGSTELSARIKWVHDGVIVYGPASIAYL</sequence>
<organism evidence="3 4">
    <name type="scientific">Mycena chlorophos</name>
    <name type="common">Agaric fungus</name>
    <name type="synonym">Agaricus chlorophos</name>
    <dbReference type="NCBI Taxonomy" id="658473"/>
    <lineage>
        <taxon>Eukaryota</taxon>
        <taxon>Fungi</taxon>
        <taxon>Dikarya</taxon>
        <taxon>Basidiomycota</taxon>
        <taxon>Agaricomycotina</taxon>
        <taxon>Agaricomycetes</taxon>
        <taxon>Agaricomycetidae</taxon>
        <taxon>Agaricales</taxon>
        <taxon>Marasmiineae</taxon>
        <taxon>Mycenaceae</taxon>
        <taxon>Mycena</taxon>
    </lineage>
</organism>
<dbReference type="AlphaFoldDB" id="A0A8H6S712"/>
<dbReference type="PANTHER" id="PTHR14187">
    <property type="entry name" value="ALPHA KINASE/ELONGATION FACTOR 2 KINASE"/>
    <property type="match status" value="1"/>
</dbReference>
<dbReference type="GO" id="GO:0005524">
    <property type="term" value="F:ATP binding"/>
    <property type="evidence" value="ECO:0007669"/>
    <property type="project" value="UniProtKB-KW"/>
</dbReference>
<dbReference type="Proteomes" id="UP000613580">
    <property type="component" value="Unassembled WGS sequence"/>
</dbReference>
<keyword evidence="4" id="KW-1185">Reference proteome</keyword>
<dbReference type="Gene3D" id="3.30.420.40">
    <property type="match status" value="2"/>
</dbReference>